<organism evidence="8 9">
    <name type="scientific">Sulfurospirillum barnesii (strain ATCC 700032 / DSM 10660 / SES-3)</name>
    <dbReference type="NCBI Taxonomy" id="760154"/>
    <lineage>
        <taxon>Bacteria</taxon>
        <taxon>Pseudomonadati</taxon>
        <taxon>Campylobacterota</taxon>
        <taxon>Epsilonproteobacteria</taxon>
        <taxon>Campylobacterales</taxon>
        <taxon>Sulfurospirillaceae</taxon>
        <taxon>Sulfurospirillum</taxon>
    </lineage>
</organism>
<dbReference type="SUPFAM" id="SSF53807">
    <property type="entry name" value="Helical backbone' metal receptor"/>
    <property type="match status" value="1"/>
</dbReference>
<dbReference type="InterPro" id="IPR000510">
    <property type="entry name" value="Nase/OxRdtase_comp1"/>
</dbReference>
<name>I3XWH7_SULBS</name>
<dbReference type="NCBIfam" id="TIGR01285">
    <property type="entry name" value="nifN"/>
    <property type="match status" value="1"/>
</dbReference>
<evidence type="ECO:0000256" key="3">
    <source>
        <dbReference type="ARBA" id="ARBA00011002"/>
    </source>
</evidence>
<dbReference type="Proteomes" id="UP000006176">
    <property type="component" value="Chromosome"/>
</dbReference>
<dbReference type="GO" id="GO:0065003">
    <property type="term" value="P:protein-containing complex assembly"/>
    <property type="evidence" value="ECO:0007669"/>
    <property type="project" value="InterPro"/>
</dbReference>
<feature type="domain" description="Nitrogenase/oxidoreductase component 1" evidence="7">
    <location>
        <begin position="18"/>
        <end position="419"/>
    </location>
</feature>
<dbReference type="PROSITE" id="PS00699">
    <property type="entry name" value="NITROGENASE_1_1"/>
    <property type="match status" value="1"/>
</dbReference>
<comment type="similarity">
    <text evidence="3 6">Belongs to the NifD/NifK/NifE/NifN family.</text>
</comment>
<protein>
    <recommendedName>
        <fullName evidence="4">Nitrogenase iron-molybdenum cofactor biosynthesis protein NifN</fullName>
    </recommendedName>
</protein>
<dbReference type="STRING" id="760154.Sulba_1002"/>
<keyword evidence="9" id="KW-1185">Reference proteome</keyword>
<dbReference type="RefSeq" id="WP_014769180.1">
    <property type="nucleotide sequence ID" value="NC_018002.1"/>
</dbReference>
<evidence type="ECO:0000259" key="7">
    <source>
        <dbReference type="Pfam" id="PF00148"/>
    </source>
</evidence>
<dbReference type="HOGENOM" id="CLU_025876_2_0_7"/>
<dbReference type="Gene3D" id="6.10.250.1090">
    <property type="match status" value="1"/>
</dbReference>
<dbReference type="InterPro" id="IPR000318">
    <property type="entry name" value="Nase_comp1_CS"/>
</dbReference>
<dbReference type="GO" id="GO:0016163">
    <property type="term" value="F:nitrogenase activity"/>
    <property type="evidence" value="ECO:0007669"/>
    <property type="project" value="InterPro"/>
</dbReference>
<dbReference type="OrthoDB" id="9800746at2"/>
<dbReference type="AlphaFoldDB" id="I3XWH7"/>
<dbReference type="Gene3D" id="3.40.50.1980">
    <property type="entry name" value="Nitrogenase molybdenum iron protein domain"/>
    <property type="match status" value="3"/>
</dbReference>
<reference evidence="8 9" key="1">
    <citation type="submission" date="2012-06" db="EMBL/GenBank/DDBJ databases">
        <title>Complete sequence of Sulfurospirillum barnesii SES-3.</title>
        <authorList>
            <consortium name="US DOE Joint Genome Institute"/>
            <person name="Lucas S."/>
            <person name="Han J."/>
            <person name="Lapidus A."/>
            <person name="Cheng J.-F."/>
            <person name="Goodwin L."/>
            <person name="Pitluck S."/>
            <person name="Peters L."/>
            <person name="Ovchinnikova G."/>
            <person name="Lu M."/>
            <person name="Detter J.C."/>
            <person name="Han C."/>
            <person name="Tapia R."/>
            <person name="Land M."/>
            <person name="Hauser L."/>
            <person name="Kyrpides N."/>
            <person name="Ivanova N."/>
            <person name="Pagani I."/>
            <person name="Stolz J."/>
            <person name="Arkin A."/>
            <person name="Dehal P."/>
            <person name="Oremland R."/>
            <person name="Saltikov C."/>
            <person name="Basu P."/>
            <person name="Hollibaugh J."/>
            <person name="Newman D."/>
            <person name="Stolyar S."/>
            <person name="Hazen T."/>
            <person name="Woyke T."/>
        </authorList>
    </citation>
    <scope>NUCLEOTIDE SEQUENCE [LARGE SCALE GENOMIC DNA]</scope>
    <source>
        <strain evidence="9">ATCC 700032 / DSM 10660 / SES-3</strain>
    </source>
</reference>
<comment type="function">
    <text evidence="1">This protein may play a role in the biosynthesis of the prosthetic group of nitrogenase (FeMo cofactor).</text>
</comment>
<dbReference type="InterPro" id="IPR050152">
    <property type="entry name" value="ChlB/BchB/BchZ"/>
</dbReference>
<sequence length="422" mass="45839">MGELKAIKPLHVNPLKLSQPMGATLAFLGIKNCMPLMHGAQGCASFTKVLFTRHFNDPIAIQTTAVNDITAVIDGGEYSISVAIENITQKVSPDLVGLFTTGLSETKGDDIKGASLLLKDKQAIVWAHTPDFEGGLESGWALSVQGIIEQLIEPSLTCNKDKVLLIPNVNLSAIEVEKIKESLELFDFEVYALPDLSDSLDGHLGIKQGALSSGGISVEAIKKLGDTGLVITVGRSVKKCGELFCEKNAKATHLHFDSLVGLQACDDFYAKLLTCKGLSKPHASIQRWRKRLQDVLLDTHFVLGKAKILLADEPDNAYAMAKALMEVGADVKAVISQKSEVQEGFTCNVSVGDFEDVEEALPACDMLISNFHAERLAHTYHKALLLRGFPNYEQVGVGLRHNVLYEGSCNFLCEVNNLLVHQ</sequence>
<evidence type="ECO:0000313" key="9">
    <source>
        <dbReference type="Proteomes" id="UP000006176"/>
    </source>
</evidence>
<evidence type="ECO:0000256" key="2">
    <source>
        <dbReference type="ARBA" id="ARBA00005155"/>
    </source>
</evidence>
<dbReference type="EMBL" id="CP003333">
    <property type="protein sequence ID" value="AFL68301.1"/>
    <property type="molecule type" value="Genomic_DNA"/>
</dbReference>
<dbReference type="eggNOG" id="COG2710">
    <property type="taxonomic scope" value="Bacteria"/>
</dbReference>
<dbReference type="UniPathway" id="UPA00782"/>
<accession>I3XWH7</accession>
<evidence type="ECO:0000256" key="6">
    <source>
        <dbReference type="RuleBase" id="RU004021"/>
    </source>
</evidence>
<dbReference type="PANTHER" id="PTHR33712:SF7">
    <property type="entry name" value="LIGHT-INDEPENDENT PROTOCHLOROPHYLLIDE REDUCTASE SUBUNIT B"/>
    <property type="match status" value="1"/>
</dbReference>
<dbReference type="InterPro" id="IPR005975">
    <property type="entry name" value="Nase_Mo-Fe_CF"/>
</dbReference>
<proteinExistence type="inferred from homology"/>
<evidence type="ECO:0000313" key="8">
    <source>
        <dbReference type="EMBL" id="AFL68301.1"/>
    </source>
</evidence>
<evidence type="ECO:0000256" key="4">
    <source>
        <dbReference type="ARBA" id="ARBA00013282"/>
    </source>
</evidence>
<evidence type="ECO:0000256" key="5">
    <source>
        <dbReference type="ARBA" id="ARBA00023231"/>
    </source>
</evidence>
<gene>
    <name evidence="8" type="ordered locus">Sulba_1002</name>
</gene>
<comment type="pathway">
    <text evidence="2">Cofactor biosynthesis; Fe-Mo cofactor biosynthesis.</text>
</comment>
<dbReference type="PATRIC" id="fig|760154.4.peg.1001"/>
<dbReference type="PANTHER" id="PTHR33712">
    <property type="entry name" value="LIGHT-INDEPENDENT PROTOCHLOROPHYLLIDE REDUCTASE SUBUNIT B"/>
    <property type="match status" value="1"/>
</dbReference>
<dbReference type="KEGG" id="sba:Sulba_1002"/>
<dbReference type="Pfam" id="PF00148">
    <property type="entry name" value="Oxidored_nitro"/>
    <property type="match status" value="1"/>
</dbReference>
<evidence type="ECO:0000256" key="1">
    <source>
        <dbReference type="ARBA" id="ARBA00003171"/>
    </source>
</evidence>
<keyword evidence="5 6" id="KW-0535">Nitrogen fixation</keyword>